<gene>
    <name evidence="1" type="ordered locus">LFE_1083</name>
</gene>
<dbReference type="PATRIC" id="fig|1162668.3.peg.1254"/>
<reference evidence="1 2" key="1">
    <citation type="journal article" date="2012" name="J. Bacteriol.">
        <title>Complete Genome Sequence of Leptospirillum ferrooxidans Strain C2-3, Isolated from a Fresh Volcanic Ash Deposit on the Island of Miyake, Japan.</title>
        <authorList>
            <person name="Fujimura R."/>
            <person name="Sato Y."/>
            <person name="Nishizawa T."/>
            <person name="Oshima K."/>
            <person name="Kim S.-W."/>
            <person name="Hattori M."/>
            <person name="Kamijo T."/>
            <person name="Ohta H."/>
        </authorList>
    </citation>
    <scope>NUCLEOTIDE SEQUENCE [LARGE SCALE GENOMIC DNA]</scope>
    <source>
        <strain evidence="1 2">C2-3</strain>
    </source>
</reference>
<dbReference type="STRING" id="1162668.LFE_1083"/>
<accession>I0INC7</accession>
<dbReference type="OrthoDB" id="9918685at2"/>
<reference evidence="2" key="2">
    <citation type="submission" date="2012-03" db="EMBL/GenBank/DDBJ databases">
        <title>The complete genome sequence of the pioneer microbe on fresh volcanic deposit, Leptospirillum ferrooxidans strain C2-3.</title>
        <authorList>
            <person name="Fujimura R."/>
            <person name="Sato Y."/>
            <person name="Nishizawa T."/>
            <person name="Nanba K."/>
            <person name="Oshima K."/>
            <person name="Hattori M."/>
            <person name="Kamijo T."/>
            <person name="Ohta H."/>
        </authorList>
    </citation>
    <scope>NUCLEOTIDE SEQUENCE [LARGE SCALE GENOMIC DNA]</scope>
    <source>
        <strain evidence="2">C2-3</strain>
    </source>
</reference>
<evidence type="ECO:0000313" key="2">
    <source>
        <dbReference type="Proteomes" id="UP000007382"/>
    </source>
</evidence>
<dbReference type="EMBL" id="AP012342">
    <property type="protein sequence ID" value="BAM06776.1"/>
    <property type="molecule type" value="Genomic_DNA"/>
</dbReference>
<sequence>MNRMFLSGFLVSLIVITIPLVWLIDARSSSRVLPTPPVAVPEARTTFSLPVEPPAPVHATPVTEADPSDNIVMVKKLPEKVIPPEESSGEVRDRAPIRTLVYDASRLYTLRTALSHVTIVDLPEDAREVYVGDSKLFLAEVLGSRIKVKPITYDLKSRTNMIVYTEHDRLSFRLLVVPPGEEDDLLSFRLPKSETVVNLNPIKTVLRKKLKEEESQDLSMKRRDFLKEGDPQHPLRATFHADKLLVRLLGFSSLDQNQYAVIDCRNDSGHDVTLRRIRLRRFQKSLLWETSRHYEDGMDWSRDLDKTVPAGQHVRLLLEVGKITPLSQREGLFLSGRVRTSGGGEIAIKAVSAGERL</sequence>
<dbReference type="RefSeq" id="WP_014449266.1">
    <property type="nucleotide sequence ID" value="NC_017094.1"/>
</dbReference>
<proteinExistence type="predicted"/>
<keyword evidence="2" id="KW-1185">Reference proteome</keyword>
<organism evidence="1 2">
    <name type="scientific">Leptospirillum ferrooxidans (strain C2-3)</name>
    <dbReference type="NCBI Taxonomy" id="1162668"/>
    <lineage>
        <taxon>Bacteria</taxon>
        <taxon>Pseudomonadati</taxon>
        <taxon>Nitrospirota</taxon>
        <taxon>Nitrospiria</taxon>
        <taxon>Nitrospirales</taxon>
        <taxon>Nitrospiraceae</taxon>
        <taxon>Leptospirillum</taxon>
    </lineage>
</organism>
<dbReference type="eggNOG" id="COG3504">
    <property type="taxonomic scope" value="Bacteria"/>
</dbReference>
<dbReference type="AlphaFoldDB" id="I0INC7"/>
<protein>
    <submittedName>
        <fullName evidence="1">Putative DNA-dependent RNA polymerase</fullName>
    </submittedName>
</protein>
<name>I0INC7_LEPFC</name>
<dbReference type="Proteomes" id="UP000007382">
    <property type="component" value="Chromosome"/>
</dbReference>
<evidence type="ECO:0000313" key="1">
    <source>
        <dbReference type="EMBL" id="BAM06776.1"/>
    </source>
</evidence>
<dbReference type="HOGENOM" id="CLU_775670_0_0_0"/>
<dbReference type="KEGG" id="lfc:LFE_1083"/>